<dbReference type="RefSeq" id="WP_176009916.1">
    <property type="nucleotide sequence ID" value="NZ_CP041372.2"/>
</dbReference>
<proteinExistence type="predicted"/>
<dbReference type="Gene3D" id="1.10.8.200">
    <property type="entry name" value="Replisome organizer (g39p helicase loader/inhibitor protein)"/>
    <property type="match status" value="1"/>
</dbReference>
<dbReference type="EMBL" id="CP041372">
    <property type="protein sequence ID" value="QKS71933.1"/>
    <property type="molecule type" value="Genomic_DNA"/>
</dbReference>
<feature type="region of interest" description="Disordered" evidence="1">
    <location>
        <begin position="66"/>
        <end position="96"/>
    </location>
</feature>
<feature type="compositionally biased region" description="Basic and acidic residues" evidence="1">
    <location>
        <begin position="66"/>
        <end position="83"/>
    </location>
</feature>
<sequence length="107" mass="12523">MTRNEVAELLEQINAAYPNKIEQTETTFNLWLRQMKDQSAADVFRRLDAYILVNKFAPGIGDLKRVERPEHNKNPLQKYEHWKSKASQGPSEEQKLRIREILSAREG</sequence>
<protein>
    <recommendedName>
        <fullName evidence="4">Replicative helicase inhibitor G39P N-terminal domain-containing protein</fullName>
    </recommendedName>
</protein>
<dbReference type="KEGG" id="psua:FLK61_35285"/>
<gene>
    <name evidence="2" type="ORF">FLK61_35285</name>
</gene>
<accession>A0A859FF14</accession>
<name>A0A859FF14_9BACI</name>
<evidence type="ECO:0000256" key="1">
    <source>
        <dbReference type="SAM" id="MobiDB-lite"/>
    </source>
</evidence>
<dbReference type="Proteomes" id="UP000318138">
    <property type="component" value="Chromosome"/>
</dbReference>
<keyword evidence="3" id="KW-1185">Reference proteome</keyword>
<evidence type="ECO:0008006" key="4">
    <source>
        <dbReference type="Google" id="ProtNLM"/>
    </source>
</evidence>
<reference evidence="3" key="1">
    <citation type="submission" date="2019-07" db="EMBL/GenBank/DDBJ databases">
        <title>Bacillus alkalisoli sp. nov. isolated from saline soil.</title>
        <authorList>
            <person name="Sun J.-Q."/>
            <person name="Xu L."/>
        </authorList>
    </citation>
    <scope>NUCLEOTIDE SEQUENCE [LARGE SCALE GENOMIC DNA]</scope>
    <source>
        <strain evidence="3">M4U3P1</strain>
    </source>
</reference>
<dbReference type="AlphaFoldDB" id="A0A859FF14"/>
<evidence type="ECO:0000313" key="3">
    <source>
        <dbReference type="Proteomes" id="UP000318138"/>
    </source>
</evidence>
<organism evidence="2 3">
    <name type="scientific">Paenalkalicoccus suaedae</name>
    <dbReference type="NCBI Taxonomy" id="2592382"/>
    <lineage>
        <taxon>Bacteria</taxon>
        <taxon>Bacillati</taxon>
        <taxon>Bacillota</taxon>
        <taxon>Bacilli</taxon>
        <taxon>Bacillales</taxon>
        <taxon>Bacillaceae</taxon>
        <taxon>Paenalkalicoccus</taxon>
    </lineage>
</organism>
<evidence type="ECO:0000313" key="2">
    <source>
        <dbReference type="EMBL" id="QKS71933.1"/>
    </source>
</evidence>